<keyword evidence="2" id="KW-1185">Reference proteome</keyword>
<evidence type="ECO:0000313" key="1">
    <source>
        <dbReference type="EMBL" id="KAJ1116436.1"/>
    </source>
</evidence>
<dbReference type="AlphaFoldDB" id="A0AAV7NK95"/>
<gene>
    <name evidence="1" type="ORF">NDU88_004647</name>
</gene>
<sequence>MAILCILHFEARMLLKVGNRSKPSAGSEKRGKRLDAQREELGLFFIANLATSCFIRGHEQAEVRRSVPAACKRNLRGYPVK</sequence>
<protein>
    <submittedName>
        <fullName evidence="1">Uncharacterized protein</fullName>
    </submittedName>
</protein>
<proteinExistence type="predicted"/>
<evidence type="ECO:0000313" key="2">
    <source>
        <dbReference type="Proteomes" id="UP001066276"/>
    </source>
</evidence>
<accession>A0AAV7NK95</accession>
<organism evidence="1 2">
    <name type="scientific">Pleurodeles waltl</name>
    <name type="common">Iberian ribbed newt</name>
    <dbReference type="NCBI Taxonomy" id="8319"/>
    <lineage>
        <taxon>Eukaryota</taxon>
        <taxon>Metazoa</taxon>
        <taxon>Chordata</taxon>
        <taxon>Craniata</taxon>
        <taxon>Vertebrata</taxon>
        <taxon>Euteleostomi</taxon>
        <taxon>Amphibia</taxon>
        <taxon>Batrachia</taxon>
        <taxon>Caudata</taxon>
        <taxon>Salamandroidea</taxon>
        <taxon>Salamandridae</taxon>
        <taxon>Pleurodelinae</taxon>
        <taxon>Pleurodeles</taxon>
    </lineage>
</organism>
<dbReference type="EMBL" id="JANPWB010000012">
    <property type="protein sequence ID" value="KAJ1116436.1"/>
    <property type="molecule type" value="Genomic_DNA"/>
</dbReference>
<reference evidence="1" key="1">
    <citation type="journal article" date="2022" name="bioRxiv">
        <title>Sequencing and chromosome-scale assembly of the giantPleurodeles waltlgenome.</title>
        <authorList>
            <person name="Brown T."/>
            <person name="Elewa A."/>
            <person name="Iarovenko S."/>
            <person name="Subramanian E."/>
            <person name="Araus A.J."/>
            <person name="Petzold A."/>
            <person name="Susuki M."/>
            <person name="Suzuki K.-i.T."/>
            <person name="Hayashi T."/>
            <person name="Toyoda A."/>
            <person name="Oliveira C."/>
            <person name="Osipova E."/>
            <person name="Leigh N.D."/>
            <person name="Simon A."/>
            <person name="Yun M.H."/>
        </authorList>
    </citation>
    <scope>NUCLEOTIDE SEQUENCE</scope>
    <source>
        <strain evidence="1">20211129_DDA</strain>
        <tissue evidence="1">Liver</tissue>
    </source>
</reference>
<dbReference type="Proteomes" id="UP001066276">
    <property type="component" value="Chromosome 8"/>
</dbReference>
<name>A0AAV7NK95_PLEWA</name>
<comment type="caution">
    <text evidence="1">The sequence shown here is derived from an EMBL/GenBank/DDBJ whole genome shotgun (WGS) entry which is preliminary data.</text>
</comment>